<accession>B8EPQ8</accession>
<feature type="transmembrane region" description="Helical" evidence="2">
    <location>
        <begin position="17"/>
        <end position="40"/>
    </location>
</feature>
<dbReference type="KEGG" id="msl:Msil_1969"/>
<keyword evidence="2" id="KW-1133">Transmembrane helix</keyword>
<dbReference type="eggNOG" id="COG2214">
    <property type="taxonomic scope" value="Bacteria"/>
</dbReference>
<dbReference type="Proteomes" id="UP000002257">
    <property type="component" value="Chromosome"/>
</dbReference>
<feature type="compositionally biased region" description="Acidic residues" evidence="1">
    <location>
        <begin position="171"/>
        <end position="183"/>
    </location>
</feature>
<proteinExistence type="predicted"/>
<keyword evidence="4" id="KW-1185">Reference proteome</keyword>
<evidence type="ECO:0000313" key="3">
    <source>
        <dbReference type="EMBL" id="ACK50912.1"/>
    </source>
</evidence>
<dbReference type="SUPFAM" id="SSF46565">
    <property type="entry name" value="Chaperone J-domain"/>
    <property type="match status" value="1"/>
</dbReference>
<protein>
    <submittedName>
        <fullName evidence="3">Heat shock protein DnaJ domain protein</fullName>
    </submittedName>
</protein>
<keyword evidence="2" id="KW-0472">Membrane</keyword>
<dbReference type="InterPro" id="IPR036869">
    <property type="entry name" value="J_dom_sf"/>
</dbReference>
<gene>
    <name evidence="3" type="ordered locus">Msil_1969</name>
</gene>
<dbReference type="RefSeq" id="WP_012590982.1">
    <property type="nucleotide sequence ID" value="NC_011666.1"/>
</dbReference>
<evidence type="ECO:0000313" key="4">
    <source>
        <dbReference type="Proteomes" id="UP000002257"/>
    </source>
</evidence>
<dbReference type="AlphaFoldDB" id="B8EPQ8"/>
<dbReference type="EMBL" id="CP001280">
    <property type="protein sequence ID" value="ACK50912.1"/>
    <property type="molecule type" value="Genomic_DNA"/>
</dbReference>
<feature type="transmembrane region" description="Helical" evidence="2">
    <location>
        <begin position="52"/>
        <end position="77"/>
    </location>
</feature>
<reference evidence="3 4" key="1">
    <citation type="journal article" date="2010" name="J. Bacteriol.">
        <title>Complete genome sequence of the aerobic facultative methanotroph Methylocella silvestris BL2.</title>
        <authorList>
            <person name="Chen Y."/>
            <person name="Crombie A."/>
            <person name="Rahman M.T."/>
            <person name="Dedysh S.N."/>
            <person name="Liesack W."/>
            <person name="Stott M.B."/>
            <person name="Alam M."/>
            <person name="Theisen A.R."/>
            <person name="Murrell J.C."/>
            <person name="Dunfield P.F."/>
        </authorList>
    </citation>
    <scope>NUCLEOTIDE SEQUENCE [LARGE SCALE GENOMIC DNA]</scope>
    <source>
        <strain evidence="4">DSM 15510 / CIP 108128 / LMG 27833 / NCIMB 13906 / BL2</strain>
    </source>
</reference>
<evidence type="ECO:0000256" key="2">
    <source>
        <dbReference type="SAM" id="Phobius"/>
    </source>
</evidence>
<keyword evidence="3" id="KW-0346">Stress response</keyword>
<dbReference type="STRING" id="395965.Msil_1969"/>
<organism evidence="3 4">
    <name type="scientific">Methylocella silvestris (strain DSM 15510 / CIP 108128 / LMG 27833 / NCIMB 13906 / BL2)</name>
    <dbReference type="NCBI Taxonomy" id="395965"/>
    <lineage>
        <taxon>Bacteria</taxon>
        <taxon>Pseudomonadati</taxon>
        <taxon>Pseudomonadota</taxon>
        <taxon>Alphaproteobacteria</taxon>
        <taxon>Hyphomicrobiales</taxon>
        <taxon>Beijerinckiaceae</taxon>
        <taxon>Methylocella</taxon>
    </lineage>
</organism>
<evidence type="ECO:0000256" key="1">
    <source>
        <dbReference type="SAM" id="MobiDB-lite"/>
    </source>
</evidence>
<dbReference type="Gene3D" id="1.10.287.110">
    <property type="entry name" value="DnaJ domain"/>
    <property type="match status" value="1"/>
</dbReference>
<dbReference type="OrthoDB" id="9811070at2"/>
<sequence>MAGIRIGSETGNEAGGWWVVFVGAFVSLGAAGEVLTWLDVRVPVPENMMVRVLAFLLFVAIAYGVFTAVVLIAARLITLAFSAVERTAHFAVAQTEWLLTMAISHGIPFLVSALKLPLAPFRFAASWAHAQYLAPALERRRQRAELRRLYDEVRDEYVSFDDFLRQFEGGTDSETDATENTDAADDKAGTPEPTPVDKFAAACRTIGLSEDGAFTQAELKTRFHELMKALHPDLHGPNVFASQINEARETIKSRKGWK</sequence>
<keyword evidence="2" id="KW-0812">Transmembrane</keyword>
<dbReference type="HOGENOM" id="CLU_1076933_0_0_5"/>
<name>B8EPQ8_METSB</name>
<feature type="region of interest" description="Disordered" evidence="1">
    <location>
        <begin position="168"/>
        <end position="196"/>
    </location>
</feature>